<sequence length="97" mass="10765">MSLHTDNRGGGSDRDSDLQSIRILTNQLELLTEYARSVEHARSILDPHTAQQFPLLDYSHTFALANAQAAVGRVQAELASAWARFRHRHLGQAIATT</sequence>
<dbReference type="EMBL" id="LFZN01000088">
    <property type="protein sequence ID" value="KXS99677.1"/>
    <property type="molecule type" value="Genomic_DNA"/>
</dbReference>
<proteinExistence type="predicted"/>
<evidence type="ECO:0000313" key="1">
    <source>
        <dbReference type="EMBL" id="KXS99677.1"/>
    </source>
</evidence>
<evidence type="ECO:0000313" key="2">
    <source>
        <dbReference type="Proteomes" id="UP000070133"/>
    </source>
</evidence>
<dbReference type="AlphaFoldDB" id="A0A139HB59"/>
<organism evidence="1 2">
    <name type="scientific">Pseudocercospora eumusae</name>
    <dbReference type="NCBI Taxonomy" id="321146"/>
    <lineage>
        <taxon>Eukaryota</taxon>
        <taxon>Fungi</taxon>
        <taxon>Dikarya</taxon>
        <taxon>Ascomycota</taxon>
        <taxon>Pezizomycotina</taxon>
        <taxon>Dothideomycetes</taxon>
        <taxon>Dothideomycetidae</taxon>
        <taxon>Mycosphaerellales</taxon>
        <taxon>Mycosphaerellaceae</taxon>
        <taxon>Pseudocercospora</taxon>
    </lineage>
</organism>
<reference evidence="1 2" key="1">
    <citation type="submission" date="2015-07" db="EMBL/GenBank/DDBJ databases">
        <title>Comparative genomics of the Sigatoka disease complex on banana suggests a link between parallel evolutionary changes in Pseudocercospora fijiensis and Pseudocercospora eumusae and increased virulence on the banana host.</title>
        <authorList>
            <person name="Chang T.-C."/>
            <person name="Salvucci A."/>
            <person name="Crous P.W."/>
            <person name="Stergiopoulos I."/>
        </authorList>
    </citation>
    <scope>NUCLEOTIDE SEQUENCE [LARGE SCALE GENOMIC DNA]</scope>
    <source>
        <strain evidence="1 2">CBS 114824</strain>
    </source>
</reference>
<accession>A0A139HB59</accession>
<protein>
    <submittedName>
        <fullName evidence="1">Uncharacterized protein</fullName>
    </submittedName>
</protein>
<dbReference type="Proteomes" id="UP000070133">
    <property type="component" value="Unassembled WGS sequence"/>
</dbReference>
<keyword evidence="2" id="KW-1185">Reference proteome</keyword>
<name>A0A139HB59_9PEZI</name>
<gene>
    <name evidence="1" type="ORF">AC578_9867</name>
</gene>
<comment type="caution">
    <text evidence="1">The sequence shown here is derived from an EMBL/GenBank/DDBJ whole genome shotgun (WGS) entry which is preliminary data.</text>
</comment>